<dbReference type="InterPro" id="IPR011990">
    <property type="entry name" value="TPR-like_helical_dom_sf"/>
</dbReference>
<keyword evidence="3 6" id="KW-0732">Signal</keyword>
<organism evidence="9 10">
    <name type="scientific">Chitinophaga cymbidii</name>
    <dbReference type="NCBI Taxonomy" id="1096750"/>
    <lineage>
        <taxon>Bacteria</taxon>
        <taxon>Pseudomonadati</taxon>
        <taxon>Bacteroidota</taxon>
        <taxon>Chitinophagia</taxon>
        <taxon>Chitinophagales</taxon>
        <taxon>Chitinophagaceae</taxon>
        <taxon>Chitinophaga</taxon>
    </lineage>
</organism>
<keyword evidence="10" id="KW-1185">Reference proteome</keyword>
<evidence type="ECO:0000313" key="10">
    <source>
        <dbReference type="Proteomes" id="UP000321436"/>
    </source>
</evidence>
<protein>
    <recommendedName>
        <fullName evidence="11">Starch-binding protein</fullName>
    </recommendedName>
</protein>
<gene>
    <name evidence="9" type="ORF">CCY01nite_21190</name>
</gene>
<name>A0A512RJH3_9BACT</name>
<evidence type="ECO:0000256" key="3">
    <source>
        <dbReference type="ARBA" id="ARBA00022729"/>
    </source>
</evidence>
<feature type="domain" description="RagB/SusD" evidence="7">
    <location>
        <begin position="354"/>
        <end position="474"/>
    </location>
</feature>
<dbReference type="Pfam" id="PF14322">
    <property type="entry name" value="SusD-like_3"/>
    <property type="match status" value="1"/>
</dbReference>
<comment type="subcellular location">
    <subcellularLocation>
        <location evidence="1">Cell outer membrane</location>
    </subcellularLocation>
</comment>
<evidence type="ECO:0000313" key="9">
    <source>
        <dbReference type="EMBL" id="GEP95859.1"/>
    </source>
</evidence>
<evidence type="ECO:0000259" key="7">
    <source>
        <dbReference type="Pfam" id="PF07980"/>
    </source>
</evidence>
<comment type="caution">
    <text evidence="9">The sequence shown here is derived from an EMBL/GenBank/DDBJ whole genome shotgun (WGS) entry which is preliminary data.</text>
</comment>
<keyword evidence="5" id="KW-0998">Cell outer membrane</keyword>
<evidence type="ECO:0000256" key="2">
    <source>
        <dbReference type="ARBA" id="ARBA00006275"/>
    </source>
</evidence>
<accession>A0A512RJH3</accession>
<dbReference type="EMBL" id="BKAU01000001">
    <property type="protein sequence ID" value="GEP95859.1"/>
    <property type="molecule type" value="Genomic_DNA"/>
</dbReference>
<proteinExistence type="inferred from homology"/>
<dbReference type="InterPro" id="IPR002885">
    <property type="entry name" value="PPR_rpt"/>
</dbReference>
<evidence type="ECO:0000256" key="1">
    <source>
        <dbReference type="ARBA" id="ARBA00004442"/>
    </source>
</evidence>
<dbReference type="GO" id="GO:0009279">
    <property type="term" value="C:cell outer membrane"/>
    <property type="evidence" value="ECO:0007669"/>
    <property type="project" value="UniProtKB-SubCell"/>
</dbReference>
<evidence type="ECO:0000256" key="4">
    <source>
        <dbReference type="ARBA" id="ARBA00023136"/>
    </source>
</evidence>
<dbReference type="PROSITE" id="PS51375">
    <property type="entry name" value="PPR"/>
    <property type="match status" value="1"/>
</dbReference>
<dbReference type="InterPro" id="IPR012944">
    <property type="entry name" value="SusD_RagB_dom"/>
</dbReference>
<comment type="similarity">
    <text evidence="2">Belongs to the SusD family.</text>
</comment>
<dbReference type="Pfam" id="PF07980">
    <property type="entry name" value="SusD_RagB"/>
    <property type="match status" value="1"/>
</dbReference>
<dbReference type="OrthoDB" id="697229at2"/>
<dbReference type="AlphaFoldDB" id="A0A512RJH3"/>
<evidence type="ECO:0008006" key="11">
    <source>
        <dbReference type="Google" id="ProtNLM"/>
    </source>
</evidence>
<keyword evidence="4" id="KW-0472">Membrane</keyword>
<evidence type="ECO:0000256" key="6">
    <source>
        <dbReference type="SAM" id="SignalP"/>
    </source>
</evidence>
<reference evidence="9 10" key="1">
    <citation type="submission" date="2019-07" db="EMBL/GenBank/DDBJ databases">
        <title>Whole genome shotgun sequence of Chitinophaga cymbidii NBRC 109752.</title>
        <authorList>
            <person name="Hosoyama A."/>
            <person name="Uohara A."/>
            <person name="Ohji S."/>
            <person name="Ichikawa N."/>
        </authorList>
    </citation>
    <scope>NUCLEOTIDE SEQUENCE [LARGE SCALE GENOMIC DNA]</scope>
    <source>
        <strain evidence="9 10">NBRC 109752</strain>
    </source>
</reference>
<evidence type="ECO:0000259" key="8">
    <source>
        <dbReference type="Pfam" id="PF14322"/>
    </source>
</evidence>
<dbReference type="Gene3D" id="1.25.40.390">
    <property type="match status" value="1"/>
</dbReference>
<evidence type="ECO:0000256" key="5">
    <source>
        <dbReference type="ARBA" id="ARBA00023237"/>
    </source>
</evidence>
<dbReference type="Proteomes" id="UP000321436">
    <property type="component" value="Unassembled WGS sequence"/>
</dbReference>
<dbReference type="SUPFAM" id="SSF48452">
    <property type="entry name" value="TPR-like"/>
    <property type="match status" value="1"/>
</dbReference>
<feature type="chain" id="PRO_5021700549" description="Starch-binding protein" evidence="6">
    <location>
        <begin position="21"/>
        <end position="474"/>
    </location>
</feature>
<feature type="signal peptide" evidence="6">
    <location>
        <begin position="1"/>
        <end position="20"/>
    </location>
</feature>
<feature type="domain" description="SusD-like N-terminal" evidence="8">
    <location>
        <begin position="108"/>
        <end position="214"/>
    </location>
</feature>
<sequence>MNMKKILAIILVIAAFPACQRFTEITPKGANILSRVSDLDLLLNYNFSSGDANSAQTAFSPNDVGNLVNDIYAYTTNIPSLITTRPQTLNYAYTVYDATVDRKLLAVTDAKYEKMYFIINNVCNVIIKNADKATGDREKADQYKAEAYILRAYMHYLLVNLYAKGYDPATAATDPGIPYVKEDNVISEPNKKSTVAEVYANIQADVDAAFQLNSLPRIPVNNMRVGLAFAYGVKAQVLLTVRQYADALTAAQQSLNIDSVLTDDRLYAPVGTTGFVKPVVTPAENLFYIGAGGSPTAASVSLEITNEIYEPGNIINSYVQPYYNMDNPFSGLPGSKLWISQGGVYAINTAGLTTSDTYLIKAECHARGGNLEEALRIINKIRERRIHPDVYAPVTANTEAGVMALLMRTSRIELLYSMRNFFNIKRWNTEPAYAQTITRTVSGVTYSLEPGSPLWIFPFPQSATNYNKELTQNY</sequence>
<dbReference type="InterPro" id="IPR033985">
    <property type="entry name" value="SusD-like_N"/>
</dbReference>